<keyword evidence="3" id="KW-1185">Reference proteome</keyword>
<feature type="compositionally biased region" description="Pro residues" evidence="1">
    <location>
        <begin position="122"/>
        <end position="131"/>
    </location>
</feature>
<evidence type="ECO:0000256" key="1">
    <source>
        <dbReference type="SAM" id="MobiDB-lite"/>
    </source>
</evidence>
<dbReference type="InParanoid" id="A0A165HFK2"/>
<sequence length="250" mass="27203">MPRRSADRGSLGGKEGSGRRRGGPLQERGGSVARGMGSQERVVRFPPSGLVFRRPRARSDLDLDLDLGLGPALSRWSAHFRQTPVPSQTHCTPYCNNTPPAPSRQQRLGQRRALPAPRAPRRPPYGSLPPPGPFHLISQMRTRHDIIHCSPGAARVASPAHGHDSPVSIHRPASPIWSAPSSSCGWAKARSPCFCPKRASAEPEPGKPARAGHDSYCLNDCTRHYGDMTTTHVVHDRRDIHDMCTRAGGP</sequence>
<accession>A0A165HFK2</accession>
<dbReference type="Proteomes" id="UP000076842">
    <property type="component" value="Unassembled WGS sequence"/>
</dbReference>
<reference evidence="2 3" key="1">
    <citation type="journal article" date="2016" name="Mol. Biol. Evol.">
        <title>Comparative Genomics of Early-Diverging Mushroom-Forming Fungi Provides Insights into the Origins of Lignocellulose Decay Capabilities.</title>
        <authorList>
            <person name="Nagy L.G."/>
            <person name="Riley R."/>
            <person name="Tritt A."/>
            <person name="Adam C."/>
            <person name="Daum C."/>
            <person name="Floudas D."/>
            <person name="Sun H."/>
            <person name="Yadav J.S."/>
            <person name="Pangilinan J."/>
            <person name="Larsson K.H."/>
            <person name="Matsuura K."/>
            <person name="Barry K."/>
            <person name="Labutti K."/>
            <person name="Kuo R."/>
            <person name="Ohm R.A."/>
            <person name="Bhattacharya S.S."/>
            <person name="Shirouzu T."/>
            <person name="Yoshinaga Y."/>
            <person name="Martin F.M."/>
            <person name="Grigoriev I.V."/>
            <person name="Hibbett D.S."/>
        </authorList>
    </citation>
    <scope>NUCLEOTIDE SEQUENCE [LARGE SCALE GENOMIC DNA]</scope>
    <source>
        <strain evidence="2 3">HHB12733</strain>
    </source>
</reference>
<dbReference type="EMBL" id="KV423942">
    <property type="protein sequence ID" value="KZT59233.1"/>
    <property type="molecule type" value="Genomic_DNA"/>
</dbReference>
<proteinExistence type="predicted"/>
<feature type="region of interest" description="Disordered" evidence="1">
    <location>
        <begin position="84"/>
        <end position="131"/>
    </location>
</feature>
<evidence type="ECO:0000313" key="3">
    <source>
        <dbReference type="Proteomes" id="UP000076842"/>
    </source>
</evidence>
<feature type="compositionally biased region" description="Polar residues" evidence="1">
    <location>
        <begin position="84"/>
        <end position="108"/>
    </location>
</feature>
<protein>
    <submittedName>
        <fullName evidence="2">Uncharacterized protein</fullName>
    </submittedName>
</protein>
<name>A0A165HFK2_9BASI</name>
<organism evidence="2 3">
    <name type="scientific">Calocera cornea HHB12733</name>
    <dbReference type="NCBI Taxonomy" id="1353952"/>
    <lineage>
        <taxon>Eukaryota</taxon>
        <taxon>Fungi</taxon>
        <taxon>Dikarya</taxon>
        <taxon>Basidiomycota</taxon>
        <taxon>Agaricomycotina</taxon>
        <taxon>Dacrymycetes</taxon>
        <taxon>Dacrymycetales</taxon>
        <taxon>Dacrymycetaceae</taxon>
        <taxon>Calocera</taxon>
    </lineage>
</organism>
<gene>
    <name evidence="2" type="ORF">CALCODRAFT_198492</name>
</gene>
<dbReference type="AlphaFoldDB" id="A0A165HFK2"/>
<feature type="region of interest" description="Disordered" evidence="1">
    <location>
        <begin position="1"/>
        <end position="41"/>
    </location>
</feature>
<evidence type="ECO:0000313" key="2">
    <source>
        <dbReference type="EMBL" id="KZT59233.1"/>
    </source>
</evidence>